<organism evidence="2 3">
    <name type="scientific">Trichodelitschia bisporula</name>
    <dbReference type="NCBI Taxonomy" id="703511"/>
    <lineage>
        <taxon>Eukaryota</taxon>
        <taxon>Fungi</taxon>
        <taxon>Dikarya</taxon>
        <taxon>Ascomycota</taxon>
        <taxon>Pezizomycotina</taxon>
        <taxon>Dothideomycetes</taxon>
        <taxon>Dothideomycetes incertae sedis</taxon>
        <taxon>Phaeotrichales</taxon>
        <taxon>Phaeotrichaceae</taxon>
        <taxon>Trichodelitschia</taxon>
    </lineage>
</organism>
<dbReference type="Gene3D" id="3.90.1590.10">
    <property type="entry name" value="glutathione-dependent formaldehyde- activating enzyme (gfa)"/>
    <property type="match status" value="1"/>
</dbReference>
<feature type="region of interest" description="Disordered" evidence="1">
    <location>
        <begin position="139"/>
        <end position="159"/>
    </location>
</feature>
<evidence type="ECO:0000313" key="3">
    <source>
        <dbReference type="Proteomes" id="UP000799640"/>
    </source>
</evidence>
<sequence length="230" mass="25915">MADSQLHGACSCGRNIYVVDVPRASTQRAQVLFDNSSQTRRQFASPFTAWLRVPFSWYRSTTFAFFPDETHRSIRRTFVSPFESNTRRQFCGYCGTQLAQWEDVANPADEYINLTLGSLLDEDLDLLEGMGLLPSSDNEEEVEQTTQTVRSPPSQVVAPRGAPWFESMVRDSRLGKFKRSRGGHTSRDGSVKVAWEVVEWTGEDDNESSNGGKRKFNEAEEGASDVHMRG</sequence>
<dbReference type="OrthoDB" id="3907216at2759"/>
<evidence type="ECO:0000256" key="1">
    <source>
        <dbReference type="SAM" id="MobiDB-lite"/>
    </source>
</evidence>
<gene>
    <name evidence="2" type="ORF">EJ06DRAFT_555533</name>
</gene>
<reference evidence="2" key="1">
    <citation type="journal article" date="2020" name="Stud. Mycol.">
        <title>101 Dothideomycetes genomes: a test case for predicting lifestyles and emergence of pathogens.</title>
        <authorList>
            <person name="Haridas S."/>
            <person name="Albert R."/>
            <person name="Binder M."/>
            <person name="Bloem J."/>
            <person name="Labutti K."/>
            <person name="Salamov A."/>
            <person name="Andreopoulos B."/>
            <person name="Baker S."/>
            <person name="Barry K."/>
            <person name="Bills G."/>
            <person name="Bluhm B."/>
            <person name="Cannon C."/>
            <person name="Castanera R."/>
            <person name="Culley D."/>
            <person name="Daum C."/>
            <person name="Ezra D."/>
            <person name="Gonzalez J."/>
            <person name="Henrissat B."/>
            <person name="Kuo A."/>
            <person name="Liang C."/>
            <person name="Lipzen A."/>
            <person name="Lutzoni F."/>
            <person name="Magnuson J."/>
            <person name="Mondo S."/>
            <person name="Nolan M."/>
            <person name="Ohm R."/>
            <person name="Pangilinan J."/>
            <person name="Park H.-J."/>
            <person name="Ramirez L."/>
            <person name="Alfaro M."/>
            <person name="Sun H."/>
            <person name="Tritt A."/>
            <person name="Yoshinaga Y."/>
            <person name="Zwiers L.-H."/>
            <person name="Turgeon B."/>
            <person name="Goodwin S."/>
            <person name="Spatafora J."/>
            <person name="Crous P."/>
            <person name="Grigoriev I."/>
        </authorList>
    </citation>
    <scope>NUCLEOTIDE SEQUENCE</scope>
    <source>
        <strain evidence="2">CBS 262.69</strain>
    </source>
</reference>
<keyword evidence="3" id="KW-1185">Reference proteome</keyword>
<evidence type="ECO:0008006" key="4">
    <source>
        <dbReference type="Google" id="ProtNLM"/>
    </source>
</evidence>
<protein>
    <recommendedName>
        <fullName evidence="4">CENP-V/GFA domain-containing protein</fullName>
    </recommendedName>
</protein>
<dbReference type="AlphaFoldDB" id="A0A6G1I0S4"/>
<evidence type="ECO:0000313" key="2">
    <source>
        <dbReference type="EMBL" id="KAF2401913.1"/>
    </source>
</evidence>
<proteinExistence type="predicted"/>
<dbReference type="EMBL" id="ML996692">
    <property type="protein sequence ID" value="KAF2401913.1"/>
    <property type="molecule type" value="Genomic_DNA"/>
</dbReference>
<name>A0A6G1I0S4_9PEZI</name>
<accession>A0A6G1I0S4</accession>
<dbReference type="Proteomes" id="UP000799640">
    <property type="component" value="Unassembled WGS sequence"/>
</dbReference>
<feature type="region of interest" description="Disordered" evidence="1">
    <location>
        <begin position="201"/>
        <end position="230"/>
    </location>
</feature>